<dbReference type="GO" id="GO:0005737">
    <property type="term" value="C:cytoplasm"/>
    <property type="evidence" value="ECO:0007669"/>
    <property type="project" value="UniProtKB-ARBA"/>
</dbReference>
<keyword evidence="5" id="KW-0732">Signal</keyword>
<dbReference type="GO" id="GO:0005576">
    <property type="term" value="C:extracellular region"/>
    <property type="evidence" value="ECO:0007669"/>
    <property type="project" value="UniProtKB-SubCell"/>
</dbReference>
<dbReference type="Gene3D" id="2.30.110.10">
    <property type="entry name" value="Electron Transport, Fmn-binding Protein, Chain A"/>
    <property type="match status" value="1"/>
</dbReference>
<gene>
    <name evidence="14" type="ORF">CLODIP_2_CD15979</name>
</gene>
<evidence type="ECO:0000256" key="10">
    <source>
        <dbReference type="SAM" id="MobiDB-lite"/>
    </source>
</evidence>
<keyword evidence="6" id="KW-0378">Hydrolase</keyword>
<comment type="caution">
    <text evidence="14">The sequence shown here is derived from an EMBL/GenBank/DDBJ whole genome shotgun (WGS) entry which is preliminary data.</text>
</comment>
<dbReference type="InterPro" id="IPR006693">
    <property type="entry name" value="AB_hydrolase_lipase"/>
</dbReference>
<keyword evidence="8" id="KW-0443">Lipid metabolism</keyword>
<evidence type="ECO:0000313" key="14">
    <source>
        <dbReference type="EMBL" id="CAB3366734.1"/>
    </source>
</evidence>
<dbReference type="PANTHER" id="PTHR11005">
    <property type="entry name" value="LYSOSOMAL ACID LIPASE-RELATED"/>
    <property type="match status" value="1"/>
</dbReference>
<evidence type="ECO:0000256" key="9">
    <source>
        <dbReference type="ARBA" id="ARBA00023180"/>
    </source>
</evidence>
<dbReference type="FunFam" id="3.40.50.1820:FF:000021">
    <property type="entry name" value="Lipase"/>
    <property type="match status" value="1"/>
</dbReference>
<keyword evidence="7" id="KW-0442">Lipid degradation</keyword>
<evidence type="ECO:0008006" key="16">
    <source>
        <dbReference type="Google" id="ProtNLM"/>
    </source>
</evidence>
<proteinExistence type="inferred from homology"/>
<dbReference type="Pfam" id="PF13883">
    <property type="entry name" value="CREG_beta-barrel"/>
    <property type="match status" value="1"/>
</dbReference>
<feature type="compositionally biased region" description="Basic and acidic residues" evidence="10">
    <location>
        <begin position="119"/>
        <end position="128"/>
    </location>
</feature>
<dbReference type="EMBL" id="CADEPI010000026">
    <property type="protein sequence ID" value="CAB3366734.1"/>
    <property type="molecule type" value="Genomic_DNA"/>
</dbReference>
<comment type="subcellular location">
    <subcellularLocation>
        <location evidence="1">Secreted</location>
    </subcellularLocation>
</comment>
<reference evidence="14 15" key="1">
    <citation type="submission" date="2020-04" db="EMBL/GenBank/DDBJ databases">
        <authorList>
            <person name="Alioto T."/>
            <person name="Alioto T."/>
            <person name="Gomez Garrido J."/>
        </authorList>
    </citation>
    <scope>NUCLEOTIDE SEQUENCE [LARGE SCALE GENOMIC DNA]</scope>
</reference>
<dbReference type="InterPro" id="IPR012349">
    <property type="entry name" value="Split_barrel_FMN-bd"/>
</dbReference>
<evidence type="ECO:0000256" key="8">
    <source>
        <dbReference type="ARBA" id="ARBA00023098"/>
    </source>
</evidence>
<dbReference type="AlphaFoldDB" id="A0A8S1CCJ9"/>
<evidence type="ECO:0000259" key="13">
    <source>
        <dbReference type="Pfam" id="PF13883"/>
    </source>
</evidence>
<feature type="compositionally biased region" description="Low complexity" evidence="10">
    <location>
        <begin position="230"/>
        <end position="242"/>
    </location>
</feature>
<keyword evidence="4" id="KW-0964">Secreted</keyword>
<keyword evidence="11" id="KW-0812">Transmembrane</keyword>
<feature type="region of interest" description="Disordered" evidence="10">
    <location>
        <begin position="157"/>
        <end position="176"/>
    </location>
</feature>
<name>A0A8S1CCJ9_9INSE</name>
<feature type="compositionally biased region" description="Basic and acidic residues" evidence="10">
    <location>
        <begin position="92"/>
        <end position="112"/>
    </location>
</feature>
<dbReference type="Proteomes" id="UP000494165">
    <property type="component" value="Unassembled WGS sequence"/>
</dbReference>
<evidence type="ECO:0000259" key="12">
    <source>
        <dbReference type="Pfam" id="PF04083"/>
    </source>
</evidence>
<evidence type="ECO:0000256" key="5">
    <source>
        <dbReference type="ARBA" id="ARBA00022729"/>
    </source>
</evidence>
<dbReference type="SUPFAM" id="SSF53474">
    <property type="entry name" value="alpha/beta-Hydrolases"/>
    <property type="match status" value="1"/>
</dbReference>
<accession>A0A8S1CCJ9</accession>
<evidence type="ECO:0000256" key="7">
    <source>
        <dbReference type="ARBA" id="ARBA00022963"/>
    </source>
</evidence>
<evidence type="ECO:0000256" key="3">
    <source>
        <dbReference type="ARBA" id="ARBA00010701"/>
    </source>
</evidence>
<comment type="similarity">
    <text evidence="3">Belongs to the AB hydrolase superfamily. Lipase family.</text>
</comment>
<comment type="similarity">
    <text evidence="2">Belongs to the CREG family.</text>
</comment>
<dbReference type="InterPro" id="IPR055343">
    <property type="entry name" value="CREG_beta-barrel"/>
</dbReference>
<feature type="domain" description="Partial AB-hydrolase lipase" evidence="12">
    <location>
        <begin position="555"/>
        <end position="608"/>
    </location>
</feature>
<feature type="transmembrane region" description="Helical" evidence="11">
    <location>
        <begin position="34"/>
        <end position="51"/>
    </location>
</feature>
<evidence type="ECO:0000256" key="11">
    <source>
        <dbReference type="SAM" id="Phobius"/>
    </source>
</evidence>
<protein>
    <recommendedName>
        <fullName evidence="16">Partial AB-hydrolase lipase domain-containing protein</fullName>
    </recommendedName>
</protein>
<dbReference type="SUPFAM" id="SSF50475">
    <property type="entry name" value="FMN-binding split barrel"/>
    <property type="match status" value="1"/>
</dbReference>
<feature type="compositionally biased region" description="Basic and acidic residues" evidence="10">
    <location>
        <begin position="251"/>
        <end position="261"/>
    </location>
</feature>
<dbReference type="FunFam" id="2.30.110.10:FF:000004">
    <property type="entry name" value="Cellular repressor of E1A-stimulated genes 1"/>
    <property type="match status" value="1"/>
</dbReference>
<dbReference type="GO" id="GO:0016787">
    <property type="term" value="F:hydrolase activity"/>
    <property type="evidence" value="ECO:0007669"/>
    <property type="project" value="UniProtKB-KW"/>
</dbReference>
<evidence type="ECO:0000256" key="4">
    <source>
        <dbReference type="ARBA" id="ARBA00022525"/>
    </source>
</evidence>
<dbReference type="OrthoDB" id="9974421at2759"/>
<feature type="region of interest" description="Disordered" evidence="10">
    <location>
        <begin position="229"/>
        <end position="261"/>
    </location>
</feature>
<dbReference type="GO" id="GO:0016042">
    <property type="term" value="P:lipid catabolic process"/>
    <property type="evidence" value="ECO:0007669"/>
    <property type="project" value="UniProtKB-KW"/>
</dbReference>
<keyword evidence="15" id="KW-1185">Reference proteome</keyword>
<evidence type="ECO:0000256" key="2">
    <source>
        <dbReference type="ARBA" id="ARBA00009230"/>
    </source>
</evidence>
<evidence type="ECO:0000313" key="15">
    <source>
        <dbReference type="Proteomes" id="UP000494165"/>
    </source>
</evidence>
<organism evidence="14 15">
    <name type="scientific">Cloeon dipterum</name>
    <dbReference type="NCBI Taxonomy" id="197152"/>
    <lineage>
        <taxon>Eukaryota</taxon>
        <taxon>Metazoa</taxon>
        <taxon>Ecdysozoa</taxon>
        <taxon>Arthropoda</taxon>
        <taxon>Hexapoda</taxon>
        <taxon>Insecta</taxon>
        <taxon>Pterygota</taxon>
        <taxon>Palaeoptera</taxon>
        <taxon>Ephemeroptera</taxon>
        <taxon>Pisciforma</taxon>
        <taxon>Baetidae</taxon>
        <taxon>Cloeon</taxon>
    </lineage>
</organism>
<feature type="domain" description="CREG-like beta-barrel" evidence="13">
    <location>
        <begin position="321"/>
        <end position="483"/>
    </location>
</feature>
<evidence type="ECO:0000256" key="1">
    <source>
        <dbReference type="ARBA" id="ARBA00004613"/>
    </source>
</evidence>
<dbReference type="InterPro" id="IPR029058">
    <property type="entry name" value="AB_hydrolase_fold"/>
</dbReference>
<dbReference type="GO" id="GO:0012505">
    <property type="term" value="C:endomembrane system"/>
    <property type="evidence" value="ECO:0007669"/>
    <property type="project" value="UniProtKB-ARBA"/>
</dbReference>
<evidence type="ECO:0000256" key="6">
    <source>
        <dbReference type="ARBA" id="ARBA00022801"/>
    </source>
</evidence>
<feature type="region of interest" description="Disordered" evidence="10">
    <location>
        <begin position="92"/>
        <end position="143"/>
    </location>
</feature>
<keyword evidence="11" id="KW-1133">Transmembrane helix</keyword>
<sequence length="922" mass="107149">MPCGLKIQTRQGVNAASPDLRALIRTVQKSKMRLAFLVILALCVYLSEAGYKGSEERWDKGKKYDGGRYEKYNKHEKYDKSDKYKKYDKYEKKYEKHSPEPRDEGYYSRESIDSDESNEIDHGRDEYQPRYNDQRYQGGKGYYEKEFKHNKYEKYHKRDEYKKNYHNDERNKYEKKHDKYQKNYNKHHDYPEADNFFEEAVQFSKRRLFSVHEDDDHFFDDVKQYELKRNQQQQQNHPNQHNRYQAQPQHHRQESYWKEPERNERYERLTGGDGIVNEHGGPSTRYNWKHDRENFPRMKSLNIAPPEKTRKGFSANGDPPAPSEAAKMARYIMHKADWASVATESTLPHSKNYPFVTVQSVSDGPVEKGSGIPYLYMTTLDLTPHDLAVNRKCSLGMSLAQTDYCKNQELDPEDPRCAHLTLTGEMWKLTNGTQAAKLAEEALFPRHPSMAGWPKDHDFFFATLKIEQIVLQDWFGGPNPVAVSRKKMRGGSLLLLAVLLLLVKDSSNQEILQFLKSIGNFARNFNVALRIPRVQNEYNPILNFLQVHPDVGKPTPEMIARRGYKVETHLVRTSDGYILTMHRMPSKNRGGEPVFLQHGILSSSADWVQFGPEKSLVYLLHEYGYDVWMANMRGNTYSREHATMTTRDSAFWQYTFDEGALYDLPAEIDYVLEKTRFSQLTYIGHSMGTTMFFVLASSRPEYNAKIKQMHALSPVAYMSNVKTPIRLFTPFADITDFASSMLGANEFAPSNILTESLSQALCRDGIPTQYVCSNIMFLLFGFNSQQLNTTMLPVVFSHAPAGTSTKSILHYSQLIDSGRFCKYDYGALRNPRLYKSMLPPSYKLNRITVPVYLHYSENDWMSSEIDVNRLCKEIGNCKGMYKVPLKSFNHLDYLWAIDVRPLLYYPMLKLMQINQTAANVRF</sequence>
<keyword evidence="11" id="KW-0472">Membrane</keyword>
<keyword evidence="9" id="KW-0325">Glycoprotein</keyword>
<dbReference type="Pfam" id="PF04083">
    <property type="entry name" value="Abhydro_lipase"/>
    <property type="match status" value="1"/>
</dbReference>
<dbReference type="Gene3D" id="3.40.50.1820">
    <property type="entry name" value="alpha/beta hydrolase"/>
    <property type="match status" value="1"/>
</dbReference>